<comment type="caution">
    <text evidence="1">The sequence shown here is derived from an EMBL/GenBank/DDBJ whole genome shotgun (WGS) entry which is preliminary data.</text>
</comment>
<dbReference type="EMBL" id="JBJKFK010001695">
    <property type="protein sequence ID" value="KAL3312453.1"/>
    <property type="molecule type" value="Genomic_DNA"/>
</dbReference>
<evidence type="ECO:0000313" key="2">
    <source>
        <dbReference type="Proteomes" id="UP001626550"/>
    </source>
</evidence>
<name>A0ABD2PZC9_9PLAT</name>
<gene>
    <name evidence="1" type="ORF">Ciccas_008953</name>
</gene>
<organism evidence="1 2">
    <name type="scientific">Cichlidogyrus casuarinus</name>
    <dbReference type="NCBI Taxonomy" id="1844966"/>
    <lineage>
        <taxon>Eukaryota</taxon>
        <taxon>Metazoa</taxon>
        <taxon>Spiralia</taxon>
        <taxon>Lophotrochozoa</taxon>
        <taxon>Platyhelminthes</taxon>
        <taxon>Monogenea</taxon>
        <taxon>Monopisthocotylea</taxon>
        <taxon>Dactylogyridea</taxon>
        <taxon>Ancyrocephalidae</taxon>
        <taxon>Cichlidogyrus</taxon>
    </lineage>
</organism>
<protein>
    <submittedName>
        <fullName evidence="1">Uncharacterized protein</fullName>
    </submittedName>
</protein>
<evidence type="ECO:0000313" key="1">
    <source>
        <dbReference type="EMBL" id="KAL3312453.1"/>
    </source>
</evidence>
<accession>A0ABD2PZC9</accession>
<sequence length="211" mass="23970">MSGLRKPISTEKSDDTFEKVNWSVPKWDRVCAKRNLFMVLSILLQISSKFSSRNDILKASVLSRFLQKCGIIIPCRKLASIEAEEFLSFKFSMLQNSVFDFALILHELVVDSVSEELSLIDNLPCIVDLLYRNMISVTSAIKRLQFSTDQLYINLAASCVLLASLLTDRNPLIIEKIIVVCNEFSRSNTVVEHTFIISRLLSKVTIQKGIY</sequence>
<proteinExistence type="predicted"/>
<keyword evidence="2" id="KW-1185">Reference proteome</keyword>
<dbReference type="AlphaFoldDB" id="A0ABD2PZC9"/>
<reference evidence="1 2" key="1">
    <citation type="submission" date="2024-11" db="EMBL/GenBank/DDBJ databases">
        <title>Adaptive evolution of stress response genes in parasites aligns with host niche diversity.</title>
        <authorList>
            <person name="Hahn C."/>
            <person name="Resl P."/>
        </authorList>
    </citation>
    <scope>NUCLEOTIDE SEQUENCE [LARGE SCALE GENOMIC DNA]</scope>
    <source>
        <strain evidence="1">EGGRZ-B1_66</strain>
        <tissue evidence="1">Body</tissue>
    </source>
</reference>
<dbReference type="Proteomes" id="UP001626550">
    <property type="component" value="Unassembled WGS sequence"/>
</dbReference>